<dbReference type="AlphaFoldDB" id="A0AAE0TX26"/>
<evidence type="ECO:0000313" key="2">
    <source>
        <dbReference type="EMBL" id="KAK3382600.1"/>
    </source>
</evidence>
<dbReference type="Proteomes" id="UP001287356">
    <property type="component" value="Unassembled WGS sequence"/>
</dbReference>
<protein>
    <submittedName>
        <fullName evidence="2">Uncharacterized protein</fullName>
    </submittedName>
</protein>
<gene>
    <name evidence="2" type="ORF">B0T24DRAFT_661280</name>
</gene>
<comment type="caution">
    <text evidence="2">The sequence shown here is derived from an EMBL/GenBank/DDBJ whole genome shotgun (WGS) entry which is preliminary data.</text>
</comment>
<reference evidence="2" key="2">
    <citation type="submission" date="2023-06" db="EMBL/GenBank/DDBJ databases">
        <authorList>
            <consortium name="Lawrence Berkeley National Laboratory"/>
            <person name="Haridas S."/>
            <person name="Hensen N."/>
            <person name="Bonometti L."/>
            <person name="Westerberg I."/>
            <person name="Brannstrom I.O."/>
            <person name="Guillou S."/>
            <person name="Cros-Aarteil S."/>
            <person name="Calhoun S."/>
            <person name="Kuo A."/>
            <person name="Mondo S."/>
            <person name="Pangilinan J."/>
            <person name="Riley R."/>
            <person name="Labutti K."/>
            <person name="Andreopoulos B."/>
            <person name="Lipzen A."/>
            <person name="Chen C."/>
            <person name="Yanf M."/>
            <person name="Daum C."/>
            <person name="Ng V."/>
            <person name="Clum A."/>
            <person name="Steindorff A."/>
            <person name="Ohm R."/>
            <person name="Martin F."/>
            <person name="Silar P."/>
            <person name="Natvig D."/>
            <person name="Lalanne C."/>
            <person name="Gautier V."/>
            <person name="Ament-Velasquez S.L."/>
            <person name="Kruys A."/>
            <person name="Hutchinson M.I."/>
            <person name="Powell A.J."/>
            <person name="Barry K."/>
            <person name="Miller A.N."/>
            <person name="Grigoriev I.V."/>
            <person name="Debuchy R."/>
            <person name="Gladieux P."/>
            <person name="Thoren M.H."/>
            <person name="Johannesson H."/>
        </authorList>
    </citation>
    <scope>NUCLEOTIDE SEQUENCE</scope>
    <source>
        <strain evidence="2">CBS 958.72</strain>
    </source>
</reference>
<keyword evidence="3" id="KW-1185">Reference proteome</keyword>
<name>A0AAE0TX26_9PEZI</name>
<evidence type="ECO:0000313" key="3">
    <source>
        <dbReference type="Proteomes" id="UP001287356"/>
    </source>
</evidence>
<accession>A0AAE0TX26</accession>
<reference evidence="2" key="1">
    <citation type="journal article" date="2023" name="Mol. Phylogenet. Evol.">
        <title>Genome-scale phylogeny and comparative genomics of the fungal order Sordariales.</title>
        <authorList>
            <person name="Hensen N."/>
            <person name="Bonometti L."/>
            <person name="Westerberg I."/>
            <person name="Brannstrom I.O."/>
            <person name="Guillou S."/>
            <person name="Cros-Aarteil S."/>
            <person name="Calhoun S."/>
            <person name="Haridas S."/>
            <person name="Kuo A."/>
            <person name="Mondo S."/>
            <person name="Pangilinan J."/>
            <person name="Riley R."/>
            <person name="LaButti K."/>
            <person name="Andreopoulos B."/>
            <person name="Lipzen A."/>
            <person name="Chen C."/>
            <person name="Yan M."/>
            <person name="Daum C."/>
            <person name="Ng V."/>
            <person name="Clum A."/>
            <person name="Steindorff A."/>
            <person name="Ohm R.A."/>
            <person name="Martin F."/>
            <person name="Silar P."/>
            <person name="Natvig D.O."/>
            <person name="Lalanne C."/>
            <person name="Gautier V."/>
            <person name="Ament-Velasquez S.L."/>
            <person name="Kruys A."/>
            <person name="Hutchinson M.I."/>
            <person name="Powell A.J."/>
            <person name="Barry K."/>
            <person name="Miller A.N."/>
            <person name="Grigoriev I.V."/>
            <person name="Debuchy R."/>
            <person name="Gladieux P."/>
            <person name="Hiltunen Thoren M."/>
            <person name="Johannesson H."/>
        </authorList>
    </citation>
    <scope>NUCLEOTIDE SEQUENCE</scope>
    <source>
        <strain evidence="2">CBS 958.72</strain>
    </source>
</reference>
<sequence>MTGSGGPPYIRVCKEPRRDADADISCLISDLVVRNLNVPIAFLMSNFTHRFRLAFSTASNRAMHLIAPGRRVTHIRGRESKATRPASGLRQNEPSGGALSVGVDISTGEGPHHGANRSRNHNYDNNEVIAYIYPAVGTQGYLEAARSIDENAASPLYLGPRRRRPRAQVLNHLSCHHSNATPHSTFIGTKPWRSSSPPARFSLRARLKPTSQAGERATAPTAPSIDATALAALLRQIPSEPDHRAVQSYYPLPSRLSTVEPLEDEERKYEIKCY</sequence>
<evidence type="ECO:0000256" key="1">
    <source>
        <dbReference type="SAM" id="MobiDB-lite"/>
    </source>
</evidence>
<feature type="region of interest" description="Disordered" evidence="1">
    <location>
        <begin position="77"/>
        <end position="121"/>
    </location>
</feature>
<dbReference type="EMBL" id="JAULSN010000001">
    <property type="protein sequence ID" value="KAK3382600.1"/>
    <property type="molecule type" value="Genomic_DNA"/>
</dbReference>
<organism evidence="2 3">
    <name type="scientific">Lasiosphaeria ovina</name>
    <dbReference type="NCBI Taxonomy" id="92902"/>
    <lineage>
        <taxon>Eukaryota</taxon>
        <taxon>Fungi</taxon>
        <taxon>Dikarya</taxon>
        <taxon>Ascomycota</taxon>
        <taxon>Pezizomycotina</taxon>
        <taxon>Sordariomycetes</taxon>
        <taxon>Sordariomycetidae</taxon>
        <taxon>Sordariales</taxon>
        <taxon>Lasiosphaeriaceae</taxon>
        <taxon>Lasiosphaeria</taxon>
    </lineage>
</organism>
<proteinExistence type="predicted"/>